<comment type="caution">
    <text evidence="3">The sequence shown here is derived from an EMBL/GenBank/DDBJ whole genome shotgun (WGS) entry which is preliminary data.</text>
</comment>
<keyword evidence="4" id="KW-1185">Reference proteome</keyword>
<dbReference type="InterPro" id="IPR050618">
    <property type="entry name" value="Ubq-SigPath_Reg"/>
</dbReference>
<sequence>MSNFVAVDLGGLGIDPAFRETIFAHFRETAALMTSSTSTATPLEHAFYGRVADVKSPKSDINALILDYLTMEGYPKAAAKFSKEANLKPQQEDPTINSRQQIQHAIHTGDIETAITALNELDPEILDKDPQLHFSLLRLQLVELIRQCNGGDTNPALDFATKKLAPRAVMNTDFLKDLEKTMALLFFPHDNLQPELAALLHSDLRRNTAIKVNEAVLVRQTQRREAAIRNLVRMRAWAETSVRARKKGDLPDRIELGLNGDDSDYLEGVHENSHEPMITT</sequence>
<reference evidence="3" key="1">
    <citation type="submission" date="2023-06" db="EMBL/GenBank/DDBJ databases">
        <title>Genome-scale phylogeny and comparative genomics of the fungal order Sordariales.</title>
        <authorList>
            <consortium name="Lawrence Berkeley National Laboratory"/>
            <person name="Hensen N."/>
            <person name="Bonometti L."/>
            <person name="Westerberg I."/>
            <person name="Brannstrom I.O."/>
            <person name="Guillou S."/>
            <person name="Cros-Aarteil S."/>
            <person name="Calhoun S."/>
            <person name="Haridas S."/>
            <person name="Kuo A."/>
            <person name="Mondo S."/>
            <person name="Pangilinan J."/>
            <person name="Riley R."/>
            <person name="LaButti K."/>
            <person name="Andreopoulos B."/>
            <person name="Lipzen A."/>
            <person name="Chen C."/>
            <person name="Yanf M."/>
            <person name="Daum C."/>
            <person name="Ng V."/>
            <person name="Clum A."/>
            <person name="Steindorff A."/>
            <person name="Ohm R."/>
            <person name="Martin F."/>
            <person name="Silar P."/>
            <person name="Natvig D."/>
            <person name="Lalanne C."/>
            <person name="Gautier V."/>
            <person name="Ament-velasquez S.L."/>
            <person name="Kruys A."/>
            <person name="Hutchinson M.I."/>
            <person name="Powell A.J."/>
            <person name="Barry K."/>
            <person name="Miller A.N."/>
            <person name="Grigoriev I.V."/>
            <person name="Debuchy R."/>
            <person name="Gladieux P."/>
            <person name="Thoren M.H."/>
            <person name="Johannesson H."/>
        </authorList>
    </citation>
    <scope>NUCLEOTIDE SEQUENCE</scope>
    <source>
        <strain evidence="3">SMH2392-1A</strain>
    </source>
</reference>
<name>A0AA40DHJ8_9PEZI</name>
<dbReference type="EMBL" id="JAUIRO010000009">
    <property type="protein sequence ID" value="KAK0701631.1"/>
    <property type="molecule type" value="Genomic_DNA"/>
</dbReference>
<dbReference type="Pfam" id="PF08513">
    <property type="entry name" value="LisH"/>
    <property type="match status" value="1"/>
</dbReference>
<accession>A0AA40DHJ8</accession>
<dbReference type="PANTHER" id="PTHR12864">
    <property type="entry name" value="RAN BINDING PROTEIN 9-RELATED"/>
    <property type="match status" value="1"/>
</dbReference>
<gene>
    <name evidence="3" type="ORF">B0T26DRAFT_744690</name>
</gene>
<dbReference type="SMART" id="SM00757">
    <property type="entry name" value="CRA"/>
    <property type="match status" value="1"/>
</dbReference>
<dbReference type="InterPro" id="IPR006594">
    <property type="entry name" value="LisH"/>
</dbReference>
<dbReference type="InterPro" id="IPR006595">
    <property type="entry name" value="CTLH_C"/>
</dbReference>
<dbReference type="AlphaFoldDB" id="A0AA40DHJ8"/>
<evidence type="ECO:0000313" key="4">
    <source>
        <dbReference type="Proteomes" id="UP001172101"/>
    </source>
</evidence>
<feature type="domain" description="CTLH" evidence="2">
    <location>
        <begin position="95"/>
        <end position="152"/>
    </location>
</feature>
<protein>
    <submittedName>
        <fullName evidence="3">CTLH/CRA C-terminal to lish motif domain-containing protein</fullName>
    </submittedName>
</protein>
<dbReference type="SMART" id="SM00667">
    <property type="entry name" value="LisH"/>
    <property type="match status" value="1"/>
</dbReference>
<evidence type="ECO:0000256" key="1">
    <source>
        <dbReference type="ARBA" id="ARBA00002343"/>
    </source>
</evidence>
<dbReference type="GeneID" id="85327716"/>
<dbReference type="PROSITE" id="PS50896">
    <property type="entry name" value="LISH"/>
    <property type="match status" value="1"/>
</dbReference>
<organism evidence="3 4">
    <name type="scientific">Lasiosphaeria miniovina</name>
    <dbReference type="NCBI Taxonomy" id="1954250"/>
    <lineage>
        <taxon>Eukaryota</taxon>
        <taxon>Fungi</taxon>
        <taxon>Dikarya</taxon>
        <taxon>Ascomycota</taxon>
        <taxon>Pezizomycotina</taxon>
        <taxon>Sordariomycetes</taxon>
        <taxon>Sordariomycetidae</taxon>
        <taxon>Sordariales</taxon>
        <taxon>Lasiosphaeriaceae</taxon>
        <taxon>Lasiosphaeria</taxon>
    </lineage>
</organism>
<dbReference type="PROSITE" id="PS50897">
    <property type="entry name" value="CTLH"/>
    <property type="match status" value="1"/>
</dbReference>
<dbReference type="Pfam" id="PF10607">
    <property type="entry name" value="CTLH"/>
    <property type="match status" value="1"/>
</dbReference>
<dbReference type="InterPro" id="IPR024964">
    <property type="entry name" value="CTLH/CRA"/>
</dbReference>
<dbReference type="InterPro" id="IPR013144">
    <property type="entry name" value="CRA_dom"/>
</dbReference>
<evidence type="ECO:0000313" key="3">
    <source>
        <dbReference type="EMBL" id="KAK0701631.1"/>
    </source>
</evidence>
<dbReference type="Proteomes" id="UP001172101">
    <property type="component" value="Unassembled WGS sequence"/>
</dbReference>
<proteinExistence type="predicted"/>
<dbReference type="SMART" id="SM00668">
    <property type="entry name" value="CTLH"/>
    <property type="match status" value="1"/>
</dbReference>
<comment type="function">
    <text evidence="1">Involved in the proteasome-dependent degradation of fructose-1,6-bisphosphatase.</text>
</comment>
<evidence type="ECO:0000259" key="2">
    <source>
        <dbReference type="PROSITE" id="PS50897"/>
    </source>
</evidence>
<dbReference type="RefSeq" id="XP_060289295.1">
    <property type="nucleotide sequence ID" value="XM_060444446.1"/>
</dbReference>